<dbReference type="Proteomes" id="UP000758155">
    <property type="component" value="Unassembled WGS sequence"/>
</dbReference>
<organism evidence="8 9">
    <name type="scientific">Didymella heteroderae</name>
    <dbReference type="NCBI Taxonomy" id="1769908"/>
    <lineage>
        <taxon>Eukaryota</taxon>
        <taxon>Fungi</taxon>
        <taxon>Dikarya</taxon>
        <taxon>Ascomycota</taxon>
        <taxon>Pezizomycotina</taxon>
        <taxon>Dothideomycetes</taxon>
        <taxon>Pleosporomycetidae</taxon>
        <taxon>Pleosporales</taxon>
        <taxon>Pleosporineae</taxon>
        <taxon>Didymellaceae</taxon>
        <taxon>Didymella</taxon>
    </lineage>
</organism>
<gene>
    <name evidence="8" type="primary">SYM1</name>
    <name evidence="8" type="ORF">E8E12_003333</name>
</gene>
<evidence type="ECO:0000313" key="8">
    <source>
        <dbReference type="EMBL" id="KAF3032038.1"/>
    </source>
</evidence>
<proteinExistence type="inferred from homology"/>
<evidence type="ECO:0000313" key="9">
    <source>
        <dbReference type="Proteomes" id="UP000758155"/>
    </source>
</evidence>
<evidence type="ECO:0000256" key="6">
    <source>
        <dbReference type="RuleBase" id="RU363053"/>
    </source>
</evidence>
<evidence type="ECO:0000256" key="4">
    <source>
        <dbReference type="ARBA" id="ARBA00022989"/>
    </source>
</evidence>
<keyword evidence="4" id="KW-1133">Transmembrane helix</keyword>
<dbReference type="OrthoDB" id="430207at2759"/>
<protein>
    <submittedName>
        <fullName evidence="8">Protein required for ethanol metabolism</fullName>
    </submittedName>
</protein>
<evidence type="ECO:0000256" key="5">
    <source>
        <dbReference type="ARBA" id="ARBA00023136"/>
    </source>
</evidence>
<comment type="similarity">
    <text evidence="2 6">Belongs to the peroxisomal membrane protein PXMP2/4 family.</text>
</comment>
<keyword evidence="5" id="KW-0472">Membrane</keyword>
<dbReference type="PANTHER" id="PTHR11266:SF17">
    <property type="entry name" value="PROTEIN MPV17"/>
    <property type="match status" value="1"/>
</dbReference>
<comment type="subcellular location">
    <subcellularLocation>
        <location evidence="1">Membrane</location>
        <topology evidence="1">Multi-pass membrane protein</topology>
    </subcellularLocation>
</comment>
<accession>A0A9P4WGV9</accession>
<evidence type="ECO:0000256" key="3">
    <source>
        <dbReference type="ARBA" id="ARBA00022692"/>
    </source>
</evidence>
<feature type="region of interest" description="Disordered" evidence="7">
    <location>
        <begin position="180"/>
        <end position="202"/>
    </location>
</feature>
<keyword evidence="3" id="KW-0812">Transmembrane</keyword>
<dbReference type="GO" id="GO:0016020">
    <property type="term" value="C:membrane"/>
    <property type="evidence" value="ECO:0007669"/>
    <property type="project" value="UniProtKB-SubCell"/>
</dbReference>
<dbReference type="Pfam" id="PF04117">
    <property type="entry name" value="Mpv17_PMP22"/>
    <property type="match status" value="1"/>
</dbReference>
<keyword evidence="9" id="KW-1185">Reference proteome</keyword>
<evidence type="ECO:0000256" key="2">
    <source>
        <dbReference type="ARBA" id="ARBA00006824"/>
    </source>
</evidence>
<sequence>MAFRWYQAKLKSAPLATQAITTAILFGTGDTMAQQLVEKRGLSAHDPYRTARMAGYGGLIFGPAATKWYGLLTKYVNTSSKNGTIVARVACDQFLFAPVNMGLFLSSMAYLEGSSVRERLESAYVPGLTKNFMVWPWVQFVNFKYVPADLRVLVVNVISLGWNCYLSFLNSGGGSKVDSLTEKVKEATQKGGSREGGALPPQ</sequence>
<evidence type="ECO:0000256" key="7">
    <source>
        <dbReference type="SAM" id="MobiDB-lite"/>
    </source>
</evidence>
<dbReference type="AlphaFoldDB" id="A0A9P4WGV9"/>
<name>A0A9P4WGV9_9PLEO</name>
<dbReference type="InterPro" id="IPR007248">
    <property type="entry name" value="Mpv17_PMP22"/>
</dbReference>
<dbReference type="EMBL" id="SWKV01000113">
    <property type="protein sequence ID" value="KAF3032038.1"/>
    <property type="molecule type" value="Genomic_DNA"/>
</dbReference>
<comment type="caution">
    <text evidence="8">The sequence shown here is derived from an EMBL/GenBank/DDBJ whole genome shotgun (WGS) entry which is preliminary data.</text>
</comment>
<dbReference type="PANTHER" id="PTHR11266">
    <property type="entry name" value="PEROXISOMAL MEMBRANE PROTEIN 2, PXMP2 MPV17"/>
    <property type="match status" value="1"/>
</dbReference>
<evidence type="ECO:0000256" key="1">
    <source>
        <dbReference type="ARBA" id="ARBA00004141"/>
    </source>
</evidence>
<dbReference type="GO" id="GO:0005739">
    <property type="term" value="C:mitochondrion"/>
    <property type="evidence" value="ECO:0007669"/>
    <property type="project" value="TreeGrafter"/>
</dbReference>
<reference evidence="8" key="1">
    <citation type="submission" date="2019-04" db="EMBL/GenBank/DDBJ databases">
        <title>Sequencing of skin fungus with MAO and IRED activity.</title>
        <authorList>
            <person name="Marsaioli A.J."/>
            <person name="Bonatto J.M.C."/>
            <person name="Reis Junior O."/>
        </authorList>
    </citation>
    <scope>NUCLEOTIDE SEQUENCE</scope>
    <source>
        <strain evidence="8">28M1</strain>
    </source>
</reference>